<sequence>MLPSRVRQLRSLPTRVHDTSIQRQPSIASCCSHLSNLHVYIRVRKALLRSTALASTFYLHTPLNLSVFNCFRDDIWAAQHTRIDDDDEDSTAEFLRSNFQILPSPRYSKGALTRACMKTRSVIGARRRTWRLALVAVSKFAA</sequence>
<comment type="caution">
    <text evidence="1">The sequence shown here is derived from an EMBL/GenBank/DDBJ whole genome shotgun (WGS) entry which is preliminary data.</text>
</comment>
<accession>A0A080ZKL0</accession>
<gene>
    <name evidence="1" type="ORF">F444_15825</name>
</gene>
<reference evidence="1 2" key="1">
    <citation type="submission" date="2013-11" db="EMBL/GenBank/DDBJ databases">
        <title>The Genome Sequence of Phytophthora parasitica P1976.</title>
        <authorList>
            <consortium name="The Broad Institute Genomics Platform"/>
            <person name="Russ C."/>
            <person name="Tyler B."/>
            <person name="Panabieres F."/>
            <person name="Shan W."/>
            <person name="Tripathy S."/>
            <person name="Grunwald N."/>
            <person name="Machado M."/>
            <person name="Johnson C.S."/>
            <person name="Walker B."/>
            <person name="Young S."/>
            <person name="Zeng Q."/>
            <person name="Gargeya S."/>
            <person name="Fitzgerald M."/>
            <person name="Haas B."/>
            <person name="Abouelleil A."/>
            <person name="Allen A.W."/>
            <person name="Alvarado L."/>
            <person name="Arachchi H.M."/>
            <person name="Berlin A.M."/>
            <person name="Chapman S.B."/>
            <person name="Gainer-Dewar J."/>
            <person name="Goldberg J."/>
            <person name="Griggs A."/>
            <person name="Gujja S."/>
            <person name="Hansen M."/>
            <person name="Howarth C."/>
            <person name="Imamovic A."/>
            <person name="Ireland A."/>
            <person name="Larimer J."/>
            <person name="McCowan C."/>
            <person name="Murphy C."/>
            <person name="Pearson M."/>
            <person name="Poon T.W."/>
            <person name="Priest M."/>
            <person name="Roberts A."/>
            <person name="Saif S."/>
            <person name="Shea T."/>
            <person name="Sisk P."/>
            <person name="Sykes S."/>
            <person name="Wortman J."/>
            <person name="Nusbaum C."/>
            <person name="Birren B."/>
        </authorList>
    </citation>
    <scope>NUCLEOTIDE SEQUENCE [LARGE SCALE GENOMIC DNA]</scope>
    <source>
        <strain evidence="1 2">P1976</strain>
    </source>
</reference>
<proteinExistence type="predicted"/>
<evidence type="ECO:0000313" key="1">
    <source>
        <dbReference type="EMBL" id="ETO67171.1"/>
    </source>
</evidence>
<dbReference type="EMBL" id="ANJA01002919">
    <property type="protein sequence ID" value="ETO67171.1"/>
    <property type="molecule type" value="Genomic_DNA"/>
</dbReference>
<dbReference type="Proteomes" id="UP000028582">
    <property type="component" value="Unassembled WGS sequence"/>
</dbReference>
<evidence type="ECO:0000313" key="2">
    <source>
        <dbReference type="Proteomes" id="UP000028582"/>
    </source>
</evidence>
<organism evidence="1 2">
    <name type="scientific">Phytophthora nicotianae P1976</name>
    <dbReference type="NCBI Taxonomy" id="1317066"/>
    <lineage>
        <taxon>Eukaryota</taxon>
        <taxon>Sar</taxon>
        <taxon>Stramenopiles</taxon>
        <taxon>Oomycota</taxon>
        <taxon>Peronosporomycetes</taxon>
        <taxon>Peronosporales</taxon>
        <taxon>Peronosporaceae</taxon>
        <taxon>Phytophthora</taxon>
    </lineage>
</organism>
<protein>
    <submittedName>
        <fullName evidence="1">Uncharacterized protein</fullName>
    </submittedName>
</protein>
<name>A0A080ZKL0_PHYNI</name>
<dbReference type="AlphaFoldDB" id="A0A080ZKL0"/>